<evidence type="ECO:0000256" key="3">
    <source>
        <dbReference type="ARBA" id="ARBA00022729"/>
    </source>
</evidence>
<evidence type="ECO:0000313" key="7">
    <source>
        <dbReference type="EMBL" id="WDE11279.1"/>
    </source>
</evidence>
<feature type="signal peptide" evidence="6">
    <location>
        <begin position="1"/>
        <end position="22"/>
    </location>
</feature>
<evidence type="ECO:0000256" key="4">
    <source>
        <dbReference type="ARBA" id="ARBA00023136"/>
    </source>
</evidence>
<dbReference type="InterPro" id="IPR010583">
    <property type="entry name" value="MipA"/>
</dbReference>
<name>A0ABY7VCE4_9GAMM</name>
<evidence type="ECO:0000256" key="5">
    <source>
        <dbReference type="ARBA" id="ARBA00023237"/>
    </source>
</evidence>
<dbReference type="Proteomes" id="UP001215231">
    <property type="component" value="Chromosome"/>
</dbReference>
<evidence type="ECO:0000256" key="6">
    <source>
        <dbReference type="SAM" id="SignalP"/>
    </source>
</evidence>
<comment type="similarity">
    <text evidence="2">Belongs to the MipA/OmpV family.</text>
</comment>
<evidence type="ECO:0000313" key="8">
    <source>
        <dbReference type="Proteomes" id="UP001215231"/>
    </source>
</evidence>
<accession>A0ABY7VCE4</accession>
<keyword evidence="8" id="KW-1185">Reference proteome</keyword>
<gene>
    <name evidence="7" type="ORF">H3N35_24155</name>
</gene>
<organism evidence="7 8">
    <name type="scientific">Thalassomonas haliotis</name>
    <dbReference type="NCBI Taxonomy" id="485448"/>
    <lineage>
        <taxon>Bacteria</taxon>
        <taxon>Pseudomonadati</taxon>
        <taxon>Pseudomonadota</taxon>
        <taxon>Gammaproteobacteria</taxon>
        <taxon>Alteromonadales</taxon>
        <taxon>Colwelliaceae</taxon>
        <taxon>Thalassomonas</taxon>
    </lineage>
</organism>
<keyword evidence="5" id="KW-0998">Cell outer membrane</keyword>
<comment type="subcellular location">
    <subcellularLocation>
        <location evidence="1">Cell outer membrane</location>
    </subcellularLocation>
</comment>
<dbReference type="RefSeq" id="WP_274051425.1">
    <property type="nucleotide sequence ID" value="NZ_CP059693.1"/>
</dbReference>
<dbReference type="PANTHER" id="PTHR38776">
    <property type="entry name" value="MLTA-INTERACTING PROTEIN-RELATED"/>
    <property type="match status" value="1"/>
</dbReference>
<dbReference type="PANTHER" id="PTHR38776:SF1">
    <property type="entry name" value="MLTA-INTERACTING PROTEIN-RELATED"/>
    <property type="match status" value="1"/>
</dbReference>
<protein>
    <submittedName>
        <fullName evidence="7">MipA/OmpV family protein</fullName>
    </submittedName>
</protein>
<feature type="chain" id="PRO_5046605159" evidence="6">
    <location>
        <begin position="23"/>
        <end position="298"/>
    </location>
</feature>
<proteinExistence type="inferred from homology"/>
<evidence type="ECO:0000256" key="1">
    <source>
        <dbReference type="ARBA" id="ARBA00004442"/>
    </source>
</evidence>
<reference evidence="7 8" key="1">
    <citation type="journal article" date="2022" name="Mar. Drugs">
        <title>Bioassay-Guided Fractionation Leads to the Detection of Cholic Acid Generated by the Rare Thalassomonas sp.</title>
        <authorList>
            <person name="Pheiffer F."/>
            <person name="Schneider Y.K."/>
            <person name="Hansen E.H."/>
            <person name="Andersen J.H."/>
            <person name="Isaksson J."/>
            <person name="Busche T."/>
            <person name="R C."/>
            <person name="Kalinowski J."/>
            <person name="Zyl L.V."/>
            <person name="Trindade M."/>
        </authorList>
    </citation>
    <scope>NUCLEOTIDE SEQUENCE [LARGE SCALE GENOMIC DNA]</scope>
    <source>
        <strain evidence="7 8">A5K-61T</strain>
    </source>
</reference>
<dbReference type="Pfam" id="PF06629">
    <property type="entry name" value="MipA"/>
    <property type="match status" value="1"/>
</dbReference>
<sequence length="298" mass="33871">MLSRKLFATLFLLLLTTPVCYAGESQDPAPNADTVTQEQEQEESDFSWQAMIGLSAVYDPSLLKGVDQQDALDFLNLALLLDVYYKGFFIQSNHRRANGLLDGTSHGAELGYRIEANDDQELDIIFKNYIGGFEPDELIDKKDKNIPTLEGLDDRLPGHGVAFRYSRFIEDQMYSLDLARLTMEGEESGWLIEGFYSYFIPYRNWDIYYGGVLTYYSGSIVDYFYGVDKDEVTSARDLYQADGGFRAQLEVVVQYPISKSWSFNGAVTQSFYSDSFTDSPLVDRNNTTQIMLGVLYVF</sequence>
<keyword evidence="3 6" id="KW-0732">Signal</keyword>
<evidence type="ECO:0000256" key="2">
    <source>
        <dbReference type="ARBA" id="ARBA00005722"/>
    </source>
</evidence>
<keyword evidence="4" id="KW-0472">Membrane</keyword>
<dbReference type="EMBL" id="CP059693">
    <property type="protein sequence ID" value="WDE11279.1"/>
    <property type="molecule type" value="Genomic_DNA"/>
</dbReference>